<proteinExistence type="predicted"/>
<protein>
    <submittedName>
        <fullName evidence="1">Uncharacterized protein</fullName>
    </submittedName>
</protein>
<dbReference type="AlphaFoldDB" id="A5TWN6"/>
<evidence type="ECO:0000313" key="1">
    <source>
        <dbReference type="EMBL" id="EDK89311.1"/>
    </source>
</evidence>
<dbReference type="EMBL" id="CM000440">
    <property type="protein sequence ID" value="EDK89311.1"/>
    <property type="molecule type" value="Genomic_DNA"/>
</dbReference>
<dbReference type="HOGENOM" id="CLU_3328247_0_0_0"/>
<gene>
    <name evidence="1" type="ORF">FNP_1530</name>
</gene>
<reference evidence="1" key="1">
    <citation type="submission" date="2006-07" db="EMBL/GenBank/DDBJ databases">
        <authorList>
            <person name="Qin X."/>
            <person name="Weinstock G.M."/>
        </authorList>
    </citation>
    <scope>NUCLEOTIDE SEQUENCE [LARGE SCALE GENOMIC DNA]</scope>
    <source>
        <strain evidence="1">ATCC 10953</strain>
    </source>
</reference>
<sequence length="38" mass="4658">MLILYVRNRFYKLKFLGEIQGEKCSNLYTWEIWDSRGS</sequence>
<accession>A5TWN6</accession>
<dbReference type="Proteomes" id="UP000001921">
    <property type="component" value="Chromosome"/>
</dbReference>
<name>A5TWN6_FUSNP</name>
<organism evidence="1">
    <name type="scientific">Fusobacterium polymorphum ATCC 10953</name>
    <dbReference type="NCBI Taxonomy" id="393480"/>
    <lineage>
        <taxon>Bacteria</taxon>
        <taxon>Fusobacteriati</taxon>
        <taxon>Fusobacteriota</taxon>
        <taxon>Fusobacteriia</taxon>
        <taxon>Fusobacteriales</taxon>
        <taxon>Fusobacteriaceae</taxon>
        <taxon>Fusobacterium</taxon>
    </lineage>
</organism>
<reference evidence="1" key="2">
    <citation type="submission" date="2007-05" db="EMBL/GenBank/DDBJ databases">
        <title>Genome sequence of Fusobacterium nucleatum subspecies polymorphum - a genetically tractable Fusobacterium.</title>
        <authorList>
            <person name="Karpathy S.E."/>
            <person name="Xiang Q."/>
            <person name="Gioia J."/>
            <person name="Jiang H."/>
            <person name="Liu Y."/>
            <person name="Petrosino J.F."/>
            <person name="Yerrapragada S."/>
            <person name="Fox G.E."/>
            <person name="Kinder Haake S."/>
            <person name="Weinstock G.M."/>
            <person name="Highlander S.K."/>
        </authorList>
    </citation>
    <scope>NUCLEOTIDE SEQUENCE [LARGE SCALE GENOMIC DNA]</scope>
    <source>
        <strain evidence="1">ATCC 10953</strain>
    </source>
</reference>